<accession>A0ACC1HRK5</accession>
<sequence>MARKPLGIMQASAWIYQGLAVLGLLSRLHNRAESFRNLSSWLEDARQHLNENTTIILVGNKSDLDAKRAVAKEEGKEFANANNLLYIETSSKTGANVEETFARVAQEIYRKIQAGEIDPNDEVTNLALETGVHM</sequence>
<reference evidence="1" key="1">
    <citation type="submission" date="2022-06" db="EMBL/GenBank/DDBJ databases">
        <title>Phylogenomic reconstructions and comparative analyses of Kickxellomycotina fungi.</title>
        <authorList>
            <person name="Reynolds N.K."/>
            <person name="Stajich J.E."/>
            <person name="Barry K."/>
            <person name="Grigoriev I.V."/>
            <person name="Crous P."/>
            <person name="Smith M.E."/>
        </authorList>
    </citation>
    <scope>NUCLEOTIDE SEQUENCE</scope>
    <source>
        <strain evidence="1">RSA 2271</strain>
    </source>
</reference>
<organism evidence="1 2">
    <name type="scientific">Spiromyces aspiralis</name>
    <dbReference type="NCBI Taxonomy" id="68401"/>
    <lineage>
        <taxon>Eukaryota</taxon>
        <taxon>Fungi</taxon>
        <taxon>Fungi incertae sedis</taxon>
        <taxon>Zoopagomycota</taxon>
        <taxon>Kickxellomycotina</taxon>
        <taxon>Kickxellomycetes</taxon>
        <taxon>Kickxellales</taxon>
        <taxon>Kickxellaceae</taxon>
        <taxon>Spiromyces</taxon>
    </lineage>
</organism>
<evidence type="ECO:0000313" key="2">
    <source>
        <dbReference type="Proteomes" id="UP001145114"/>
    </source>
</evidence>
<dbReference type="Proteomes" id="UP001145114">
    <property type="component" value="Unassembled WGS sequence"/>
</dbReference>
<keyword evidence="2" id="KW-1185">Reference proteome</keyword>
<proteinExistence type="predicted"/>
<dbReference type="EMBL" id="JAMZIH010001661">
    <property type="protein sequence ID" value="KAJ1677995.1"/>
    <property type="molecule type" value="Genomic_DNA"/>
</dbReference>
<feature type="non-terminal residue" evidence="1">
    <location>
        <position position="134"/>
    </location>
</feature>
<comment type="caution">
    <text evidence="1">The sequence shown here is derived from an EMBL/GenBank/DDBJ whole genome shotgun (WGS) entry which is preliminary data.</text>
</comment>
<protein>
    <submittedName>
        <fullName evidence="1">Uncharacterized protein</fullName>
    </submittedName>
</protein>
<name>A0ACC1HRK5_9FUNG</name>
<gene>
    <name evidence="1" type="ORF">EV182_004997</name>
</gene>
<evidence type="ECO:0000313" key="1">
    <source>
        <dbReference type="EMBL" id="KAJ1677995.1"/>
    </source>
</evidence>